<dbReference type="AlphaFoldDB" id="A0A4R2PEZ9"/>
<evidence type="ECO:0000256" key="1">
    <source>
        <dbReference type="ARBA" id="ARBA00010342"/>
    </source>
</evidence>
<keyword evidence="7" id="KW-1133">Transmembrane helix</keyword>
<keyword evidence="3 7" id="KW-0479">Metal-binding</keyword>
<dbReference type="InterPro" id="IPR005616">
    <property type="entry name" value="CcmH/CycL/Ccl2/NrfF_N"/>
</dbReference>
<reference evidence="9 10" key="1">
    <citation type="submission" date="2019-03" db="EMBL/GenBank/DDBJ databases">
        <title>Genomic Encyclopedia of Type Strains, Phase IV (KMG-IV): sequencing the most valuable type-strain genomes for metagenomic binning, comparative biology and taxonomic classification.</title>
        <authorList>
            <person name="Goeker M."/>
        </authorList>
    </citation>
    <scope>NUCLEOTIDE SEQUENCE [LARGE SCALE GENOMIC DNA]</scope>
    <source>
        <strain evidence="9 10">DSM 2132</strain>
    </source>
</reference>
<evidence type="ECO:0000256" key="4">
    <source>
        <dbReference type="ARBA" id="ARBA00022729"/>
    </source>
</evidence>
<feature type="domain" description="CcmH/CycL/Ccl2/NrfF N-terminal" evidence="8">
    <location>
        <begin position="19"/>
        <end position="157"/>
    </location>
</feature>
<dbReference type="Proteomes" id="UP000295399">
    <property type="component" value="Unassembled WGS sequence"/>
</dbReference>
<keyword evidence="2 7" id="KW-0349">Heme</keyword>
<comment type="caution">
    <text evidence="9">The sequence shown here is derived from an EMBL/GenBank/DDBJ whole genome shotgun (WGS) entry which is preliminary data.</text>
</comment>
<dbReference type="GO" id="GO:0017004">
    <property type="term" value="P:cytochrome complex assembly"/>
    <property type="evidence" value="ECO:0007669"/>
    <property type="project" value="UniProtKB-KW"/>
</dbReference>
<dbReference type="PANTHER" id="PTHR47870:SF1">
    <property type="entry name" value="CYTOCHROME C-TYPE BIOGENESIS PROTEIN CCMH"/>
    <property type="match status" value="1"/>
</dbReference>
<comment type="similarity">
    <text evidence="1 7">Belongs to the CcmH/CycL/Ccl2/NrfF family.</text>
</comment>
<accession>A0A4R2PEZ9</accession>
<dbReference type="InterPro" id="IPR051263">
    <property type="entry name" value="C-type_cytochrome_biogenesis"/>
</dbReference>
<dbReference type="InParanoid" id="A0A4R2PEZ9"/>
<dbReference type="Pfam" id="PF03918">
    <property type="entry name" value="CcmH"/>
    <property type="match status" value="1"/>
</dbReference>
<dbReference type="GO" id="GO:0046872">
    <property type="term" value="F:metal ion binding"/>
    <property type="evidence" value="ECO:0007669"/>
    <property type="project" value="UniProtKB-KW"/>
</dbReference>
<comment type="function">
    <text evidence="7">Possible subunit of a heme lyase.</text>
</comment>
<protein>
    <recommendedName>
        <fullName evidence="7">Cytochrome c-type biogenesis protein</fullName>
    </recommendedName>
</protein>
<proteinExistence type="inferred from homology"/>
<keyword evidence="4 7" id="KW-0732">Signal</keyword>
<evidence type="ECO:0000313" key="10">
    <source>
        <dbReference type="Proteomes" id="UP000295399"/>
    </source>
</evidence>
<gene>
    <name evidence="9" type="ORF">EV659_1097</name>
</gene>
<dbReference type="InterPro" id="IPR038297">
    <property type="entry name" value="CcmH/CycL/NrfF/Ccl2_sf"/>
</dbReference>
<name>A0A4R2PEZ9_RHOSA</name>
<evidence type="ECO:0000256" key="2">
    <source>
        <dbReference type="ARBA" id="ARBA00022617"/>
    </source>
</evidence>
<evidence type="ECO:0000256" key="5">
    <source>
        <dbReference type="ARBA" id="ARBA00022748"/>
    </source>
</evidence>
<evidence type="ECO:0000313" key="9">
    <source>
        <dbReference type="EMBL" id="TCP32515.1"/>
    </source>
</evidence>
<evidence type="ECO:0000256" key="3">
    <source>
        <dbReference type="ARBA" id="ARBA00022723"/>
    </source>
</evidence>
<keyword evidence="6 7" id="KW-0408">Iron</keyword>
<organism evidence="9 10">
    <name type="scientific">Rhodothalassium salexigens DSM 2132</name>
    <dbReference type="NCBI Taxonomy" id="1188247"/>
    <lineage>
        <taxon>Bacteria</taxon>
        <taxon>Pseudomonadati</taxon>
        <taxon>Pseudomonadota</taxon>
        <taxon>Alphaproteobacteria</taxon>
        <taxon>Rhodothalassiales</taxon>
        <taxon>Rhodothalassiaceae</taxon>
        <taxon>Rhodothalassium</taxon>
    </lineage>
</organism>
<keyword evidence="5" id="KW-0201">Cytochrome c-type biogenesis</keyword>
<dbReference type="EMBL" id="SLXO01000009">
    <property type="protein sequence ID" value="TCP32515.1"/>
    <property type="molecule type" value="Genomic_DNA"/>
</dbReference>
<keyword evidence="10" id="KW-1185">Reference proteome</keyword>
<evidence type="ECO:0000256" key="7">
    <source>
        <dbReference type="RuleBase" id="RU364112"/>
    </source>
</evidence>
<feature type="transmembrane region" description="Helical" evidence="7">
    <location>
        <begin position="114"/>
        <end position="134"/>
    </location>
</feature>
<dbReference type="Gene3D" id="1.10.8.640">
    <property type="entry name" value="Cytochrome C biogenesis protein"/>
    <property type="match status" value="1"/>
</dbReference>
<dbReference type="CDD" id="cd16378">
    <property type="entry name" value="CcmH_N"/>
    <property type="match status" value="1"/>
</dbReference>
<dbReference type="RefSeq" id="WP_243641593.1">
    <property type="nucleotide sequence ID" value="NZ_JACIGF010000009.1"/>
</dbReference>
<dbReference type="GO" id="GO:0005886">
    <property type="term" value="C:plasma membrane"/>
    <property type="evidence" value="ECO:0007669"/>
    <property type="project" value="TreeGrafter"/>
</dbReference>
<sequence>MIRLFVPFASLSALVVVLALVLTPPASAVAVDPNGRLKDPQKEALARDIMADIRCLVCQNQSIEDSNADLARDLRQVVRERVAAGDNPDQVKRYLVDRYGDWVLMRPPVDRRTYLLWGGPAILLFLGGALALANSRRKRAVAGRLSAEEEARVQSLLDEVNNP</sequence>
<evidence type="ECO:0000259" key="8">
    <source>
        <dbReference type="Pfam" id="PF03918"/>
    </source>
</evidence>
<dbReference type="PANTHER" id="PTHR47870">
    <property type="entry name" value="CYTOCHROME C-TYPE BIOGENESIS PROTEIN CCMH"/>
    <property type="match status" value="1"/>
</dbReference>
<keyword evidence="7" id="KW-0812">Transmembrane</keyword>
<feature type="chain" id="PRO_5021043128" description="Cytochrome c-type biogenesis protein" evidence="7">
    <location>
        <begin position="29"/>
        <end position="163"/>
    </location>
</feature>
<dbReference type="FunCoup" id="A0A4R2PEZ9">
    <property type="interactions" value="94"/>
</dbReference>
<keyword evidence="7" id="KW-0472">Membrane</keyword>
<evidence type="ECO:0000256" key="6">
    <source>
        <dbReference type="ARBA" id="ARBA00023004"/>
    </source>
</evidence>
<feature type="signal peptide" evidence="7">
    <location>
        <begin position="1"/>
        <end position="28"/>
    </location>
</feature>